<dbReference type="InterPro" id="IPR032567">
    <property type="entry name" value="RTL1-rel"/>
</dbReference>
<evidence type="ECO:0000313" key="2">
    <source>
        <dbReference type="Proteomes" id="UP000268162"/>
    </source>
</evidence>
<organism evidence="1 2">
    <name type="scientific">Dimargaris cristalligena</name>
    <dbReference type="NCBI Taxonomy" id="215637"/>
    <lineage>
        <taxon>Eukaryota</taxon>
        <taxon>Fungi</taxon>
        <taxon>Fungi incertae sedis</taxon>
        <taxon>Zoopagomycota</taxon>
        <taxon>Kickxellomycotina</taxon>
        <taxon>Dimargaritomycetes</taxon>
        <taxon>Dimargaritales</taxon>
        <taxon>Dimargaritaceae</taxon>
        <taxon>Dimargaris</taxon>
    </lineage>
</organism>
<accession>A0A4P9ZLK8</accession>
<feature type="non-terminal residue" evidence="1">
    <location>
        <position position="1"/>
    </location>
</feature>
<dbReference type="EMBL" id="ML003965">
    <property type="protein sequence ID" value="RKP33371.1"/>
    <property type="molecule type" value="Genomic_DNA"/>
</dbReference>
<protein>
    <recommendedName>
        <fullName evidence="3">Retrotransposon gag domain-containing protein</fullName>
    </recommendedName>
</protein>
<proteinExistence type="predicted"/>
<name>A0A4P9ZLK8_9FUNG</name>
<evidence type="ECO:0000313" key="1">
    <source>
        <dbReference type="EMBL" id="RKP33371.1"/>
    </source>
</evidence>
<evidence type="ECO:0008006" key="3">
    <source>
        <dbReference type="Google" id="ProtNLM"/>
    </source>
</evidence>
<dbReference type="PANTHER" id="PTHR15503">
    <property type="entry name" value="LDOC1 RELATED"/>
    <property type="match status" value="1"/>
</dbReference>
<keyword evidence="2" id="KW-1185">Reference proteome</keyword>
<gene>
    <name evidence="1" type="ORF">BJ085DRAFT_5829</name>
</gene>
<dbReference type="Proteomes" id="UP000268162">
    <property type="component" value="Unassembled WGS sequence"/>
</dbReference>
<dbReference type="AlphaFoldDB" id="A0A4P9ZLK8"/>
<reference evidence="2" key="1">
    <citation type="journal article" date="2018" name="Nat. Microbiol.">
        <title>Leveraging single-cell genomics to expand the fungal tree of life.</title>
        <authorList>
            <person name="Ahrendt S.R."/>
            <person name="Quandt C.A."/>
            <person name="Ciobanu D."/>
            <person name="Clum A."/>
            <person name="Salamov A."/>
            <person name="Andreopoulos B."/>
            <person name="Cheng J.F."/>
            <person name="Woyke T."/>
            <person name="Pelin A."/>
            <person name="Henrissat B."/>
            <person name="Reynolds N.K."/>
            <person name="Benny G.L."/>
            <person name="Smith M.E."/>
            <person name="James T.Y."/>
            <person name="Grigoriev I.V."/>
        </authorList>
    </citation>
    <scope>NUCLEOTIDE SEQUENCE [LARGE SCALE GENOMIC DNA]</scope>
    <source>
        <strain evidence="2">RSA 468</strain>
    </source>
</reference>
<feature type="non-terminal residue" evidence="1">
    <location>
        <position position="75"/>
    </location>
</feature>
<dbReference type="PANTHER" id="PTHR15503:SF22">
    <property type="entry name" value="TRANSPOSON TY3-I GAG POLYPROTEIN"/>
    <property type="match status" value="1"/>
</dbReference>
<sequence>LRQGSSPASTYGYEFRQLACDVPWGDAALIDKFCFGLRGDVKDLLLIMPDPATLSEAIPQAVRCDNCLYERRQEK</sequence>